<keyword evidence="2" id="KW-1185">Reference proteome</keyword>
<accession>A0ABR0B2V8</accession>
<name>A0ABR0B2V8_9CRUS</name>
<evidence type="ECO:0000313" key="2">
    <source>
        <dbReference type="Proteomes" id="UP001234178"/>
    </source>
</evidence>
<protein>
    <submittedName>
        <fullName evidence="1">Uncharacterized protein</fullName>
    </submittedName>
</protein>
<gene>
    <name evidence="1" type="ORF">OUZ56_027889</name>
</gene>
<dbReference type="Proteomes" id="UP001234178">
    <property type="component" value="Unassembled WGS sequence"/>
</dbReference>
<organism evidence="1 2">
    <name type="scientific">Daphnia magna</name>
    <dbReference type="NCBI Taxonomy" id="35525"/>
    <lineage>
        <taxon>Eukaryota</taxon>
        <taxon>Metazoa</taxon>
        <taxon>Ecdysozoa</taxon>
        <taxon>Arthropoda</taxon>
        <taxon>Crustacea</taxon>
        <taxon>Branchiopoda</taxon>
        <taxon>Diplostraca</taxon>
        <taxon>Cladocera</taxon>
        <taxon>Anomopoda</taxon>
        <taxon>Daphniidae</taxon>
        <taxon>Daphnia</taxon>
    </lineage>
</organism>
<reference evidence="1 2" key="1">
    <citation type="journal article" date="2023" name="Nucleic Acids Res.">
        <title>The hologenome of Daphnia magna reveals possible DNA methylation and microbiome-mediated evolution of the host genome.</title>
        <authorList>
            <person name="Chaturvedi A."/>
            <person name="Li X."/>
            <person name="Dhandapani V."/>
            <person name="Marshall H."/>
            <person name="Kissane S."/>
            <person name="Cuenca-Cambronero M."/>
            <person name="Asole G."/>
            <person name="Calvet F."/>
            <person name="Ruiz-Romero M."/>
            <person name="Marangio P."/>
            <person name="Guigo R."/>
            <person name="Rago D."/>
            <person name="Mirbahai L."/>
            <person name="Eastwood N."/>
            <person name="Colbourne J.K."/>
            <person name="Zhou J."/>
            <person name="Mallon E."/>
            <person name="Orsini L."/>
        </authorList>
    </citation>
    <scope>NUCLEOTIDE SEQUENCE [LARGE SCALE GENOMIC DNA]</scope>
    <source>
        <strain evidence="1">LRV0_1</strain>
    </source>
</reference>
<evidence type="ECO:0000313" key="1">
    <source>
        <dbReference type="EMBL" id="KAK4035807.1"/>
    </source>
</evidence>
<comment type="caution">
    <text evidence="1">The sequence shown here is derived from an EMBL/GenBank/DDBJ whole genome shotgun (WGS) entry which is preliminary data.</text>
</comment>
<proteinExistence type="predicted"/>
<dbReference type="EMBL" id="JAOYFB010000040">
    <property type="protein sequence ID" value="KAK4035807.1"/>
    <property type="molecule type" value="Genomic_DNA"/>
</dbReference>
<sequence length="220" mass="25457">MLNLDTALALALIEFPNQASDLFALPSCFKRATTHLCQRNQKADAIRYTYNPIKSIQNSKRDERENNKTSGTHQRENRKVQFVLFDDTANVEYWQEISIRIRKLQSLKKHSKKKARKRLFVYEKGLHSIHRGIVLMIGGLVDAYHNSAECDECAQSLSRDNCQHLVQENKLRAIMRDWWHTGLQLRSGDKNHTNARATHHRYELVSVAEGSSQCLQREGV</sequence>